<organism evidence="2 3">
    <name type="scientific">Pleurotus eryngii</name>
    <name type="common">Boletus of the steppes</name>
    <dbReference type="NCBI Taxonomy" id="5323"/>
    <lineage>
        <taxon>Eukaryota</taxon>
        <taxon>Fungi</taxon>
        <taxon>Dikarya</taxon>
        <taxon>Basidiomycota</taxon>
        <taxon>Agaricomycotina</taxon>
        <taxon>Agaricomycetes</taxon>
        <taxon>Agaricomycetidae</taxon>
        <taxon>Agaricales</taxon>
        <taxon>Pleurotineae</taxon>
        <taxon>Pleurotaceae</taxon>
        <taxon>Pleurotus</taxon>
    </lineage>
</organism>
<dbReference type="AlphaFoldDB" id="A0A9P5ZZH4"/>
<evidence type="ECO:0000313" key="2">
    <source>
        <dbReference type="EMBL" id="KAF9495104.1"/>
    </source>
</evidence>
<reference evidence="2" key="1">
    <citation type="submission" date="2020-11" db="EMBL/GenBank/DDBJ databases">
        <authorList>
            <consortium name="DOE Joint Genome Institute"/>
            <person name="Ahrendt S."/>
            <person name="Riley R."/>
            <person name="Andreopoulos W."/>
            <person name="Labutti K."/>
            <person name="Pangilinan J."/>
            <person name="Ruiz-Duenas F.J."/>
            <person name="Barrasa J.M."/>
            <person name="Sanchez-Garcia M."/>
            <person name="Camarero S."/>
            <person name="Miyauchi S."/>
            <person name="Serrano A."/>
            <person name="Linde D."/>
            <person name="Babiker R."/>
            <person name="Drula E."/>
            <person name="Ayuso-Fernandez I."/>
            <person name="Pacheco R."/>
            <person name="Padilla G."/>
            <person name="Ferreira P."/>
            <person name="Barriuso J."/>
            <person name="Kellner H."/>
            <person name="Castanera R."/>
            <person name="Alfaro M."/>
            <person name="Ramirez L."/>
            <person name="Pisabarro A.G."/>
            <person name="Kuo A."/>
            <person name="Tritt A."/>
            <person name="Lipzen A."/>
            <person name="He G."/>
            <person name="Yan M."/>
            <person name="Ng V."/>
            <person name="Cullen D."/>
            <person name="Martin F."/>
            <person name="Rosso M.-N."/>
            <person name="Henrissat B."/>
            <person name="Hibbett D."/>
            <person name="Martinez A.T."/>
            <person name="Grigoriev I.V."/>
        </authorList>
    </citation>
    <scope>NUCLEOTIDE SEQUENCE</scope>
    <source>
        <strain evidence="2">ATCC 90797</strain>
    </source>
</reference>
<accession>A0A9P5ZZH4</accession>
<comment type="caution">
    <text evidence="2">The sequence shown here is derived from an EMBL/GenBank/DDBJ whole genome shotgun (WGS) entry which is preliminary data.</text>
</comment>
<evidence type="ECO:0000313" key="3">
    <source>
        <dbReference type="Proteomes" id="UP000807025"/>
    </source>
</evidence>
<feature type="compositionally biased region" description="Low complexity" evidence="1">
    <location>
        <begin position="170"/>
        <end position="180"/>
    </location>
</feature>
<feature type="compositionally biased region" description="Low complexity" evidence="1">
    <location>
        <begin position="109"/>
        <end position="121"/>
    </location>
</feature>
<name>A0A9P5ZZH4_PLEER</name>
<feature type="compositionally biased region" description="Low complexity" evidence="1">
    <location>
        <begin position="29"/>
        <end position="42"/>
    </location>
</feature>
<sequence length="410" mass="44403">MSSQHYPNSASSRPSVSRVNQACLVYGMHPSSATPSSASSHTSGKDYIYDYSASTPTHVSPAPSGPPVNHSNYSSPTQSTGSRGNTPTDSQHDRPRLLYNPRPSQVLGPSPLVRSTSSSISPLSPQFDNLVNFAPADVPTSPAMGYLFSPSAAPQRANNAPHLAPPPAASPSQHSVASASERFPRVEDLRDSRGNASPTSKAKKGRVPPPVNTVVAAALPGPECNITIIQDDSKVSRYHVGDHVQVRRWHASKSTYGPWKPATVHDRVHPIDNATGRKQRLYVVAFGDRISRDMYDPGLGEITRYNANEIYATPDPQYDHYGIVFALVIASIAKDREAGILIPGQRTREEPWKVRLLVGPRAGYDYQATFAIPYTRHDAARAQANGLELFGDGTPEFLRSHGYRGPLGDI</sequence>
<feature type="compositionally biased region" description="Basic and acidic residues" evidence="1">
    <location>
        <begin position="182"/>
        <end position="193"/>
    </location>
</feature>
<feature type="region of interest" description="Disordered" evidence="1">
    <location>
        <begin position="28"/>
        <end position="121"/>
    </location>
</feature>
<dbReference type="OrthoDB" id="2967272at2759"/>
<feature type="compositionally biased region" description="Polar residues" evidence="1">
    <location>
        <begin position="69"/>
        <end position="89"/>
    </location>
</feature>
<gene>
    <name evidence="2" type="ORF">BDN71DRAFT_903318</name>
</gene>
<protein>
    <submittedName>
        <fullName evidence="2">Uncharacterized protein</fullName>
    </submittedName>
</protein>
<dbReference type="EMBL" id="MU154565">
    <property type="protein sequence ID" value="KAF9495104.1"/>
    <property type="molecule type" value="Genomic_DNA"/>
</dbReference>
<evidence type="ECO:0000256" key="1">
    <source>
        <dbReference type="SAM" id="MobiDB-lite"/>
    </source>
</evidence>
<feature type="region of interest" description="Disordered" evidence="1">
    <location>
        <begin position="153"/>
        <end position="209"/>
    </location>
</feature>
<proteinExistence type="predicted"/>
<dbReference type="Proteomes" id="UP000807025">
    <property type="component" value="Unassembled WGS sequence"/>
</dbReference>
<keyword evidence="3" id="KW-1185">Reference proteome</keyword>